<evidence type="ECO:0000259" key="3">
    <source>
        <dbReference type="Pfam" id="PF25852"/>
    </source>
</evidence>
<dbReference type="InterPro" id="IPR058667">
    <property type="entry name" value="DUF6242_C"/>
</dbReference>
<dbReference type="PROSITE" id="PS51257">
    <property type="entry name" value="PROKAR_LIPOPROTEIN"/>
    <property type="match status" value="1"/>
</dbReference>
<sequence>MRTRFLSAIISFLLVSIALGSCLDSEETTAYSSDATIHAFSLDTIHGVDYKFEIDQLNNLIYNLDSMPVDADTLIDSIQIDQISVTWTVTSADTVLNTEAYHNLLPAMNATGSDGIKLKVYAPDGVTTRDYTLQIRVHRQDPDSLVWTRMDHEGDPVSQTVNQEEQKVVILNDELLLYTSTAELYRTSTAPGQYGWNKQSVTGLPEEADITTLINFDDRLYILADGSVYSSDVTGTSWEEATGLSGNVLSLLANIPSNDITGKAATLAGIRLNEAGEQEFCITTDGQSWTSGNAVPADFPTQRIYYANYTTGSRVRQTIITGMPRNNEEKTIPWMTTDGTDWAALETTTENASCPGMDNPFIMRYNNRFYAFGGSMEDIYESETGIAWQEIKHKFLLPPSFAGKTSYTVAVDHTPEGVTAIDEKRDFIWVIFGGNGTATEVWRGRLNKLGFERE</sequence>
<dbReference type="InterPro" id="IPR015943">
    <property type="entry name" value="WD40/YVTN_repeat-like_dom_sf"/>
</dbReference>
<dbReference type="EMBL" id="DXCK01000046">
    <property type="protein sequence ID" value="HIZ01234.1"/>
    <property type="molecule type" value="Genomic_DNA"/>
</dbReference>
<evidence type="ECO:0000256" key="1">
    <source>
        <dbReference type="SAM" id="SignalP"/>
    </source>
</evidence>
<evidence type="ECO:0000313" key="4">
    <source>
        <dbReference type="EMBL" id="HIZ01234.1"/>
    </source>
</evidence>
<evidence type="ECO:0000313" key="5">
    <source>
        <dbReference type="Proteomes" id="UP000824023"/>
    </source>
</evidence>
<gene>
    <name evidence="4" type="ORF">H9819_03150</name>
</gene>
<dbReference type="InterPro" id="IPR046209">
    <property type="entry name" value="DUF6242_N"/>
</dbReference>
<dbReference type="Proteomes" id="UP000824023">
    <property type="component" value="Unassembled WGS sequence"/>
</dbReference>
<reference evidence="4" key="2">
    <citation type="submission" date="2021-04" db="EMBL/GenBank/DDBJ databases">
        <authorList>
            <person name="Gilroy R."/>
        </authorList>
    </citation>
    <scope>NUCLEOTIDE SEQUENCE</scope>
    <source>
        <strain evidence="4">ChiHjej12B11-24981</strain>
    </source>
</reference>
<comment type="caution">
    <text evidence="4">The sequence shown here is derived from an EMBL/GenBank/DDBJ whole genome shotgun (WGS) entry which is preliminary data.</text>
</comment>
<feature type="chain" id="PRO_5039021022" description="Exo-alpha-sialidase" evidence="1">
    <location>
        <begin position="21"/>
        <end position="454"/>
    </location>
</feature>
<feature type="domain" description="DUF6242" evidence="3">
    <location>
        <begin position="141"/>
        <end position="453"/>
    </location>
</feature>
<feature type="domain" description="DUF6242" evidence="2">
    <location>
        <begin position="34"/>
        <end position="135"/>
    </location>
</feature>
<dbReference type="AlphaFoldDB" id="A0A9D2A4U1"/>
<proteinExistence type="predicted"/>
<evidence type="ECO:0000259" key="2">
    <source>
        <dbReference type="Pfam" id="PF19755"/>
    </source>
</evidence>
<dbReference type="Gene3D" id="2.130.10.10">
    <property type="entry name" value="YVTN repeat-like/Quinoprotein amine dehydrogenase"/>
    <property type="match status" value="1"/>
</dbReference>
<reference evidence="4" key="1">
    <citation type="journal article" date="2021" name="PeerJ">
        <title>Extensive microbial diversity within the chicken gut microbiome revealed by metagenomics and culture.</title>
        <authorList>
            <person name="Gilroy R."/>
            <person name="Ravi A."/>
            <person name="Getino M."/>
            <person name="Pursley I."/>
            <person name="Horton D.L."/>
            <person name="Alikhan N.F."/>
            <person name="Baker D."/>
            <person name="Gharbi K."/>
            <person name="Hall N."/>
            <person name="Watson M."/>
            <person name="Adriaenssens E.M."/>
            <person name="Foster-Nyarko E."/>
            <person name="Jarju S."/>
            <person name="Secka A."/>
            <person name="Antonio M."/>
            <person name="Oren A."/>
            <person name="Chaudhuri R.R."/>
            <person name="La Ragione R."/>
            <person name="Hildebrand F."/>
            <person name="Pallen M.J."/>
        </authorList>
    </citation>
    <scope>NUCLEOTIDE SEQUENCE</scope>
    <source>
        <strain evidence="4">ChiHjej12B11-24981</strain>
    </source>
</reference>
<organism evidence="4 5">
    <name type="scientific">Candidatus Bacteroides merdipullorum</name>
    <dbReference type="NCBI Taxonomy" id="2838474"/>
    <lineage>
        <taxon>Bacteria</taxon>
        <taxon>Pseudomonadati</taxon>
        <taxon>Bacteroidota</taxon>
        <taxon>Bacteroidia</taxon>
        <taxon>Bacteroidales</taxon>
        <taxon>Bacteroidaceae</taxon>
        <taxon>Bacteroides</taxon>
    </lineage>
</organism>
<name>A0A9D2A4U1_9BACE</name>
<feature type="signal peptide" evidence="1">
    <location>
        <begin position="1"/>
        <end position="20"/>
    </location>
</feature>
<keyword evidence="1" id="KW-0732">Signal</keyword>
<dbReference type="Pfam" id="PF19755">
    <property type="entry name" value="DUF6242"/>
    <property type="match status" value="1"/>
</dbReference>
<protein>
    <recommendedName>
        <fullName evidence="6">Exo-alpha-sialidase</fullName>
    </recommendedName>
</protein>
<dbReference type="Pfam" id="PF25852">
    <property type="entry name" value="DUF6242_C"/>
    <property type="match status" value="1"/>
</dbReference>
<dbReference type="SUPFAM" id="SSF110296">
    <property type="entry name" value="Oligoxyloglucan reducing end-specific cellobiohydrolase"/>
    <property type="match status" value="1"/>
</dbReference>
<accession>A0A9D2A4U1</accession>
<evidence type="ECO:0008006" key="6">
    <source>
        <dbReference type="Google" id="ProtNLM"/>
    </source>
</evidence>